<evidence type="ECO:0000256" key="3">
    <source>
        <dbReference type="ARBA" id="ARBA00023163"/>
    </source>
</evidence>
<dbReference type="InterPro" id="IPR008920">
    <property type="entry name" value="TF_FadR/GntR_C"/>
</dbReference>
<evidence type="ECO:0000256" key="2">
    <source>
        <dbReference type="ARBA" id="ARBA00023125"/>
    </source>
</evidence>
<feature type="domain" description="HTH gntR-type" evidence="5">
    <location>
        <begin position="23"/>
        <end position="90"/>
    </location>
</feature>
<evidence type="ECO:0000313" key="7">
    <source>
        <dbReference type="Proteomes" id="UP001274321"/>
    </source>
</evidence>
<evidence type="ECO:0000256" key="1">
    <source>
        <dbReference type="ARBA" id="ARBA00023015"/>
    </source>
</evidence>
<keyword evidence="7" id="KW-1185">Reference proteome</keyword>
<dbReference type="InterPro" id="IPR000524">
    <property type="entry name" value="Tscrpt_reg_HTH_GntR"/>
</dbReference>
<dbReference type="RefSeq" id="WP_319842897.1">
    <property type="nucleotide sequence ID" value="NZ_JAXAFJ010000001.1"/>
</dbReference>
<dbReference type="Pfam" id="PF07729">
    <property type="entry name" value="FCD"/>
    <property type="match status" value="1"/>
</dbReference>
<dbReference type="Gene3D" id="1.10.10.10">
    <property type="entry name" value="Winged helix-like DNA-binding domain superfamily/Winged helix DNA-binding domain"/>
    <property type="match status" value="1"/>
</dbReference>
<dbReference type="InterPro" id="IPR011711">
    <property type="entry name" value="GntR_C"/>
</dbReference>
<keyword evidence="2" id="KW-0238">DNA-binding</keyword>
<dbReference type="SUPFAM" id="SSF46785">
    <property type="entry name" value="Winged helix' DNA-binding domain"/>
    <property type="match status" value="1"/>
</dbReference>
<accession>A0ABU4RM83</accession>
<evidence type="ECO:0000256" key="4">
    <source>
        <dbReference type="SAM" id="MobiDB-lite"/>
    </source>
</evidence>
<sequence>MTQISSKEGRAHAANALEVLTTTSLTEAVMAELEAQIVRGDLAPGQRVAEAALAGRLGVSRAPVREACRALVQAGLLIAIRNRGVFVHTIDLEEALELYEVRAVIEAEMAAKVAASAGPEEVLELERLVAEMEARAAVPDPDGYYASNLAFHAFLADHCGNEHMRQIYRSASMKLHIYRRSRLRTETDLARSNDQHRRLLAAIRAKDPDAARHEMRAHIERNKHWYSDTGQMPGAETDQATRL</sequence>
<dbReference type="PROSITE" id="PS50949">
    <property type="entry name" value="HTH_GNTR"/>
    <property type="match status" value="1"/>
</dbReference>
<protein>
    <submittedName>
        <fullName evidence="6">FCD domain-containing protein</fullName>
    </submittedName>
</protein>
<dbReference type="PANTHER" id="PTHR43537:SF45">
    <property type="entry name" value="GNTR FAMILY REGULATORY PROTEIN"/>
    <property type="match status" value="1"/>
</dbReference>
<comment type="caution">
    <text evidence="6">The sequence shown here is derived from an EMBL/GenBank/DDBJ whole genome shotgun (WGS) entry which is preliminary data.</text>
</comment>
<dbReference type="SMART" id="SM00345">
    <property type="entry name" value="HTH_GNTR"/>
    <property type="match status" value="1"/>
</dbReference>
<dbReference type="CDD" id="cd07377">
    <property type="entry name" value="WHTH_GntR"/>
    <property type="match status" value="1"/>
</dbReference>
<dbReference type="SUPFAM" id="SSF48008">
    <property type="entry name" value="GntR ligand-binding domain-like"/>
    <property type="match status" value="1"/>
</dbReference>
<dbReference type="InterPro" id="IPR036388">
    <property type="entry name" value="WH-like_DNA-bd_sf"/>
</dbReference>
<dbReference type="Pfam" id="PF00392">
    <property type="entry name" value="GntR"/>
    <property type="match status" value="1"/>
</dbReference>
<evidence type="ECO:0000313" key="6">
    <source>
        <dbReference type="EMBL" id="MDX6804780.1"/>
    </source>
</evidence>
<dbReference type="Gene3D" id="1.20.120.530">
    <property type="entry name" value="GntR ligand-binding domain-like"/>
    <property type="match status" value="1"/>
</dbReference>
<organism evidence="6 7">
    <name type="scientific">Terrihabitans rhizophilus</name>
    <dbReference type="NCBI Taxonomy" id="3092662"/>
    <lineage>
        <taxon>Bacteria</taxon>
        <taxon>Pseudomonadati</taxon>
        <taxon>Pseudomonadota</taxon>
        <taxon>Alphaproteobacteria</taxon>
        <taxon>Hyphomicrobiales</taxon>
        <taxon>Terrihabitans</taxon>
    </lineage>
</organism>
<dbReference type="SMART" id="SM00895">
    <property type="entry name" value="FCD"/>
    <property type="match status" value="1"/>
</dbReference>
<feature type="region of interest" description="Disordered" evidence="4">
    <location>
        <begin position="221"/>
        <end position="243"/>
    </location>
</feature>
<keyword evidence="3" id="KW-0804">Transcription</keyword>
<reference evidence="6 7" key="1">
    <citation type="submission" date="2023-11" db="EMBL/GenBank/DDBJ databases">
        <authorList>
            <person name="Bao R."/>
        </authorList>
    </citation>
    <scope>NUCLEOTIDE SEQUENCE [LARGE SCALE GENOMIC DNA]</scope>
    <source>
        <strain evidence="6 7">PJ23</strain>
    </source>
</reference>
<dbReference type="Proteomes" id="UP001274321">
    <property type="component" value="Unassembled WGS sequence"/>
</dbReference>
<keyword evidence="1" id="KW-0805">Transcription regulation</keyword>
<proteinExistence type="predicted"/>
<dbReference type="InterPro" id="IPR036390">
    <property type="entry name" value="WH_DNA-bd_sf"/>
</dbReference>
<dbReference type="PANTHER" id="PTHR43537">
    <property type="entry name" value="TRANSCRIPTIONAL REGULATOR, GNTR FAMILY"/>
    <property type="match status" value="1"/>
</dbReference>
<evidence type="ECO:0000259" key="5">
    <source>
        <dbReference type="PROSITE" id="PS50949"/>
    </source>
</evidence>
<gene>
    <name evidence="6" type="ORF">SCD90_01775</name>
</gene>
<dbReference type="EMBL" id="JAXAFJ010000001">
    <property type="protein sequence ID" value="MDX6804780.1"/>
    <property type="molecule type" value="Genomic_DNA"/>
</dbReference>
<name>A0ABU4RM83_9HYPH</name>